<dbReference type="SUPFAM" id="SSF52402">
    <property type="entry name" value="Adenine nucleotide alpha hydrolases-like"/>
    <property type="match status" value="1"/>
</dbReference>
<feature type="region of interest" description="Disordered" evidence="8">
    <location>
        <begin position="284"/>
        <end position="323"/>
    </location>
</feature>
<dbReference type="Proteomes" id="UP001595075">
    <property type="component" value="Unassembled WGS sequence"/>
</dbReference>
<dbReference type="InterPro" id="IPR022310">
    <property type="entry name" value="NAD/GMP_synthase"/>
</dbReference>
<comment type="catalytic activity">
    <reaction evidence="7">
        <text>deamido-NAD(+) + L-glutamine + ATP + H2O = L-glutamate + AMP + diphosphate + NAD(+) + H(+)</text>
        <dbReference type="Rhea" id="RHEA:24384"/>
        <dbReference type="ChEBI" id="CHEBI:15377"/>
        <dbReference type="ChEBI" id="CHEBI:15378"/>
        <dbReference type="ChEBI" id="CHEBI:29985"/>
        <dbReference type="ChEBI" id="CHEBI:30616"/>
        <dbReference type="ChEBI" id="CHEBI:33019"/>
        <dbReference type="ChEBI" id="CHEBI:57540"/>
        <dbReference type="ChEBI" id="CHEBI:58359"/>
        <dbReference type="ChEBI" id="CHEBI:58437"/>
        <dbReference type="ChEBI" id="CHEBI:456215"/>
        <dbReference type="EC" id="6.3.5.1"/>
    </reaction>
</comment>
<dbReference type="Pfam" id="PF00795">
    <property type="entry name" value="CN_hydrolase"/>
    <property type="match status" value="1"/>
</dbReference>
<accession>A0ABR4D256</accession>
<dbReference type="InterPro" id="IPR014729">
    <property type="entry name" value="Rossmann-like_a/b/a_fold"/>
</dbReference>
<dbReference type="SUPFAM" id="SSF56317">
    <property type="entry name" value="Carbon-nitrogen hydrolase"/>
    <property type="match status" value="1"/>
</dbReference>
<evidence type="ECO:0000313" key="11">
    <source>
        <dbReference type="Proteomes" id="UP001595075"/>
    </source>
</evidence>
<dbReference type="Gene3D" id="3.40.50.620">
    <property type="entry name" value="HUPs"/>
    <property type="match status" value="1"/>
</dbReference>
<sequence length="722" mass="80657">MGHLITLATCSLNQWALDFFGNRDRILESISRAKEAGASVRIGPELEITGYGCLDHFLESDTCLHSWESLADIIQDPVCEDILIDVGMPIKHRNVLYNCRVIFYNKQILLIRPKLSLANDGNYYEMRYFSPWKGERVVEDFYLPRIITKIAGQEKCRIGDALISTRDSCLGTETCEELFTPRAPGIGAGLDGCEIFSNSSGSHHELRKLHTRIELIREATLKGGGIYLYANQQGGDGDRLYYDGSAMIIVNGQVVAQGSQFSLADVEVVTATVDLEDVRSYRSSKSRAAQATQQPSYERVEASMSLSSDADDESNWSKKPSTAKDVRYHSPEEEIALGPACWMWDYLRRSNQAGYFVPLSGGIDSCATSVLVHSMCRLVYADIIAKKDPQVLKDLLRIVGEPSTSSWRPKSPQDIAGRLFHSAFMGMEKNSSADTRKRAKDLAHDIGSYHVDFNIDTVVNAITTLFTTVTSFTPKFKMYGGTPASNLALQNIQARIRMVLAYLFAQLLPTVRGRNANNPETSAPGGLLVLGSANVDESLRGYYTKYDCSAADINPIGGISKNDLKKFILWASTSFDLPILQSFIDAPPTAELEPITDSYAQSDEADMGMSYAELSVYGNLRKRGKLGPWGMFSKLRHVWNDKLSPKEVYDKVRWFFWCYGANRHKMTTLTPSYHAEAYGPDDNRFDMRPFLYPNMDWAYAKIERTLAAMGDLATKKLDAKKD</sequence>
<evidence type="ECO:0000256" key="4">
    <source>
        <dbReference type="ARBA" id="ARBA00022741"/>
    </source>
</evidence>
<gene>
    <name evidence="10" type="ORF">VTL71DRAFT_1191</name>
</gene>
<evidence type="ECO:0000256" key="8">
    <source>
        <dbReference type="SAM" id="MobiDB-lite"/>
    </source>
</evidence>
<dbReference type="PANTHER" id="PTHR23090">
    <property type="entry name" value="NH 3 /GLUTAMINE-DEPENDENT NAD + SYNTHETASE"/>
    <property type="match status" value="1"/>
</dbReference>
<keyword evidence="3 7" id="KW-0436">Ligase</keyword>
<evidence type="ECO:0000256" key="3">
    <source>
        <dbReference type="ARBA" id="ARBA00022598"/>
    </source>
</evidence>
<name>A0ABR4D256_9HELO</name>
<keyword evidence="4 7" id="KW-0547">Nucleotide-binding</keyword>
<evidence type="ECO:0000256" key="1">
    <source>
        <dbReference type="ARBA" id="ARBA00005188"/>
    </source>
</evidence>
<proteinExistence type="inferred from homology"/>
<comment type="similarity">
    <text evidence="2 7">In the C-terminal section; belongs to the NAD synthetase family.</text>
</comment>
<evidence type="ECO:0000313" key="10">
    <source>
        <dbReference type="EMBL" id="KAL2076248.1"/>
    </source>
</evidence>
<evidence type="ECO:0000256" key="2">
    <source>
        <dbReference type="ARBA" id="ARBA00007145"/>
    </source>
</evidence>
<dbReference type="Gene3D" id="3.60.110.10">
    <property type="entry name" value="Carbon-nitrogen hydrolase"/>
    <property type="match status" value="1"/>
</dbReference>
<dbReference type="PROSITE" id="PS50263">
    <property type="entry name" value="CN_HYDROLASE"/>
    <property type="match status" value="1"/>
</dbReference>
<evidence type="ECO:0000259" key="9">
    <source>
        <dbReference type="PROSITE" id="PS50263"/>
    </source>
</evidence>
<dbReference type="Pfam" id="PF02540">
    <property type="entry name" value="NAD_synthase"/>
    <property type="match status" value="1"/>
</dbReference>
<comment type="caution">
    <text evidence="10">The sequence shown here is derived from an EMBL/GenBank/DDBJ whole genome shotgun (WGS) entry which is preliminary data.</text>
</comment>
<dbReference type="CDD" id="cd07570">
    <property type="entry name" value="GAT_Gln-NAD-synth"/>
    <property type="match status" value="1"/>
</dbReference>
<dbReference type="EMBL" id="JAZHXI010000001">
    <property type="protein sequence ID" value="KAL2076248.1"/>
    <property type="molecule type" value="Genomic_DNA"/>
</dbReference>
<organism evidence="10 11">
    <name type="scientific">Oculimacula yallundae</name>
    <dbReference type="NCBI Taxonomy" id="86028"/>
    <lineage>
        <taxon>Eukaryota</taxon>
        <taxon>Fungi</taxon>
        <taxon>Dikarya</taxon>
        <taxon>Ascomycota</taxon>
        <taxon>Pezizomycotina</taxon>
        <taxon>Leotiomycetes</taxon>
        <taxon>Helotiales</taxon>
        <taxon>Ploettnerulaceae</taxon>
        <taxon>Oculimacula</taxon>
    </lineage>
</organism>
<evidence type="ECO:0000256" key="6">
    <source>
        <dbReference type="ARBA" id="ARBA00023027"/>
    </source>
</evidence>
<evidence type="ECO:0000256" key="7">
    <source>
        <dbReference type="PIRNR" id="PIRNR006630"/>
    </source>
</evidence>
<dbReference type="CDD" id="cd00553">
    <property type="entry name" value="NAD_synthase"/>
    <property type="match status" value="1"/>
</dbReference>
<keyword evidence="6 7" id="KW-0520">NAD</keyword>
<keyword evidence="11" id="KW-1185">Reference proteome</keyword>
<keyword evidence="5 7" id="KW-0067">ATP-binding</keyword>
<dbReference type="InterPro" id="IPR003010">
    <property type="entry name" value="C-N_Hydrolase"/>
</dbReference>
<feature type="domain" description="CN hydrolase" evidence="9">
    <location>
        <begin position="5"/>
        <end position="275"/>
    </location>
</feature>
<dbReference type="InterPro" id="IPR014445">
    <property type="entry name" value="Gln-dep_NAD_synthase"/>
</dbReference>
<dbReference type="PANTHER" id="PTHR23090:SF9">
    <property type="entry name" value="GLUTAMINE-DEPENDENT NAD(+) SYNTHETASE"/>
    <property type="match status" value="1"/>
</dbReference>
<feature type="compositionally biased region" description="Polar residues" evidence="8">
    <location>
        <begin position="284"/>
        <end position="296"/>
    </location>
</feature>
<dbReference type="InterPro" id="IPR036526">
    <property type="entry name" value="C-N_Hydrolase_sf"/>
</dbReference>
<dbReference type="EC" id="6.3.5.1" evidence="7"/>
<dbReference type="InterPro" id="IPR003694">
    <property type="entry name" value="NAD_synthase"/>
</dbReference>
<comment type="pathway">
    <text evidence="1 7">Cofactor biosynthesis; NAD(+) biosynthesis; NAD(+) from deamido-NAD(+) (L-Gln route): step 1/1.</text>
</comment>
<reference evidence="10 11" key="1">
    <citation type="journal article" date="2024" name="Commun. Biol.">
        <title>Comparative genomic analysis of thermophilic fungi reveals convergent evolutionary adaptations and gene losses.</title>
        <authorList>
            <person name="Steindorff A.S."/>
            <person name="Aguilar-Pontes M.V."/>
            <person name="Robinson A.J."/>
            <person name="Andreopoulos B."/>
            <person name="LaButti K."/>
            <person name="Kuo A."/>
            <person name="Mondo S."/>
            <person name="Riley R."/>
            <person name="Otillar R."/>
            <person name="Haridas S."/>
            <person name="Lipzen A."/>
            <person name="Grimwood J."/>
            <person name="Schmutz J."/>
            <person name="Clum A."/>
            <person name="Reid I.D."/>
            <person name="Moisan M.C."/>
            <person name="Butler G."/>
            <person name="Nguyen T.T.M."/>
            <person name="Dewar K."/>
            <person name="Conant G."/>
            <person name="Drula E."/>
            <person name="Henrissat B."/>
            <person name="Hansel C."/>
            <person name="Singer S."/>
            <person name="Hutchinson M.I."/>
            <person name="de Vries R.P."/>
            <person name="Natvig D.O."/>
            <person name="Powell A.J."/>
            <person name="Tsang A."/>
            <person name="Grigoriev I.V."/>
        </authorList>
    </citation>
    <scope>NUCLEOTIDE SEQUENCE [LARGE SCALE GENOMIC DNA]</scope>
    <source>
        <strain evidence="10 11">CBS 494.80</strain>
    </source>
</reference>
<dbReference type="HAMAP" id="MF_02090">
    <property type="entry name" value="NadE_glutamine_dep"/>
    <property type="match status" value="1"/>
</dbReference>
<evidence type="ECO:0000256" key="5">
    <source>
        <dbReference type="ARBA" id="ARBA00022840"/>
    </source>
</evidence>
<dbReference type="PIRSF" id="PIRSF006630">
    <property type="entry name" value="NADS_GAT"/>
    <property type="match status" value="1"/>
</dbReference>
<protein>
    <recommendedName>
        <fullName evidence="7">Glutamine-dependent NAD(+) synthetase</fullName>
        <ecNumber evidence="7">6.3.5.1</ecNumber>
    </recommendedName>
    <alternativeName>
        <fullName evidence="7">NAD(+) synthase [glutamine-hydrolyzing]</fullName>
    </alternativeName>
</protein>